<evidence type="ECO:0000313" key="2">
    <source>
        <dbReference type="EMBL" id="SCG42753.1"/>
    </source>
</evidence>
<keyword evidence="1" id="KW-0472">Membrane</keyword>
<reference evidence="3" key="1">
    <citation type="submission" date="2016-06" db="EMBL/GenBank/DDBJ databases">
        <authorList>
            <person name="Varghese N."/>
        </authorList>
    </citation>
    <scope>NUCLEOTIDE SEQUENCE [LARGE SCALE GENOMIC DNA]</scope>
    <source>
        <strain evidence="3">DSM 43171</strain>
    </source>
</reference>
<gene>
    <name evidence="2" type="ORF">GA0070560_103342</name>
</gene>
<evidence type="ECO:0000313" key="3">
    <source>
        <dbReference type="Proteomes" id="UP000199408"/>
    </source>
</evidence>
<keyword evidence="1" id="KW-1133">Transmembrane helix</keyword>
<accession>A0A1C5H9Z0</accession>
<proteinExistence type="predicted"/>
<evidence type="ECO:0000256" key="1">
    <source>
        <dbReference type="SAM" id="Phobius"/>
    </source>
</evidence>
<dbReference type="EMBL" id="FMDN01000003">
    <property type="protein sequence ID" value="SCG42753.1"/>
    <property type="molecule type" value="Genomic_DNA"/>
</dbReference>
<feature type="transmembrane region" description="Helical" evidence="1">
    <location>
        <begin position="12"/>
        <end position="29"/>
    </location>
</feature>
<organism evidence="2 3">
    <name type="scientific">Micromonospora halophytica</name>
    <dbReference type="NCBI Taxonomy" id="47864"/>
    <lineage>
        <taxon>Bacteria</taxon>
        <taxon>Bacillati</taxon>
        <taxon>Actinomycetota</taxon>
        <taxon>Actinomycetes</taxon>
        <taxon>Micromonosporales</taxon>
        <taxon>Micromonosporaceae</taxon>
        <taxon>Micromonospora</taxon>
    </lineage>
</organism>
<sequence length="69" mass="6910">MTSSESTKRQSAAWGLGLLFGVVIGLTVFQDASGVAFGIAIGVAFAVAFGAMSKGGRAKDRSGMGDVTP</sequence>
<dbReference type="AlphaFoldDB" id="A0A1C5H9Z0"/>
<name>A0A1C5H9Z0_9ACTN</name>
<keyword evidence="3" id="KW-1185">Reference proteome</keyword>
<dbReference type="Proteomes" id="UP000199408">
    <property type="component" value="Unassembled WGS sequence"/>
</dbReference>
<protein>
    <submittedName>
        <fullName evidence="2">Uncharacterized protein</fullName>
    </submittedName>
</protein>
<dbReference type="RefSeq" id="WP_091292641.1">
    <property type="nucleotide sequence ID" value="NZ_FMDN01000003.1"/>
</dbReference>
<feature type="transmembrane region" description="Helical" evidence="1">
    <location>
        <begin position="35"/>
        <end position="52"/>
    </location>
</feature>
<keyword evidence="1" id="KW-0812">Transmembrane</keyword>